<dbReference type="HOGENOM" id="CLU_085735_0_0_0"/>
<dbReference type="STRING" id="204669.Acid345_1518"/>
<dbReference type="Gene3D" id="3.30.460.10">
    <property type="entry name" value="Beta Polymerase, domain 2"/>
    <property type="match status" value="1"/>
</dbReference>
<dbReference type="EMBL" id="CP000360">
    <property type="protein sequence ID" value="ABF40520.1"/>
    <property type="molecule type" value="Genomic_DNA"/>
</dbReference>
<accession>Q1IRI0</accession>
<dbReference type="eggNOG" id="COG1708">
    <property type="taxonomic scope" value="Bacteria"/>
</dbReference>
<evidence type="ECO:0000313" key="1">
    <source>
        <dbReference type="EMBL" id="ABF40520.1"/>
    </source>
</evidence>
<evidence type="ECO:0000313" key="2">
    <source>
        <dbReference type="Proteomes" id="UP000002432"/>
    </source>
</evidence>
<dbReference type="EnsemblBacteria" id="ABF40520">
    <property type="protein sequence ID" value="ABF40520"/>
    <property type="gene ID" value="Acid345_1518"/>
</dbReference>
<dbReference type="KEGG" id="aba:Acid345_1518"/>
<dbReference type="InterPro" id="IPR043519">
    <property type="entry name" value="NT_sf"/>
</dbReference>
<keyword evidence="2" id="KW-1185">Reference proteome</keyword>
<organism evidence="1 2">
    <name type="scientific">Koribacter versatilis (strain Ellin345)</name>
    <dbReference type="NCBI Taxonomy" id="204669"/>
    <lineage>
        <taxon>Bacteria</taxon>
        <taxon>Pseudomonadati</taxon>
        <taxon>Acidobacteriota</taxon>
        <taxon>Terriglobia</taxon>
        <taxon>Terriglobales</taxon>
        <taxon>Candidatus Korobacteraceae</taxon>
        <taxon>Candidatus Korobacter</taxon>
    </lineage>
</organism>
<gene>
    <name evidence="1" type="ordered locus">Acid345_1518</name>
</gene>
<evidence type="ECO:0008006" key="3">
    <source>
        <dbReference type="Google" id="ProtNLM"/>
    </source>
</evidence>
<dbReference type="SUPFAM" id="SSF81301">
    <property type="entry name" value="Nucleotidyltransferase"/>
    <property type="match status" value="1"/>
</dbReference>
<sequence>MVPRLREAAGRNLVSVIVYGSAAGKDFKREYSDLNVLLVANKLPLEGLKALVSVTTWWRERGHPALVIFTREELERAADVFAIELYDMKHRHRVLEGEDIFATLEIPMALHRIQLEHELRTSLLRLRQSYIADPSEDAVLNLMVQSISSFGTLFRHALIAIGQEPPLHRREVTVKLGELVGYDPKSFLEIYDLREGRSHALHVEETFRQYLFIIEQVTSWVDRKLEGA</sequence>
<dbReference type="Proteomes" id="UP000002432">
    <property type="component" value="Chromosome"/>
</dbReference>
<protein>
    <recommendedName>
        <fullName evidence="3">Polymerase nucleotidyl transferase domain-containing protein</fullName>
    </recommendedName>
</protein>
<reference evidence="1 2" key="1">
    <citation type="journal article" date="2009" name="Appl. Environ. Microbiol.">
        <title>Three genomes from the phylum Acidobacteria provide insight into the lifestyles of these microorganisms in soils.</title>
        <authorList>
            <person name="Ward N.L."/>
            <person name="Challacombe J.F."/>
            <person name="Janssen P.H."/>
            <person name="Henrissat B."/>
            <person name="Coutinho P.M."/>
            <person name="Wu M."/>
            <person name="Xie G."/>
            <person name="Haft D.H."/>
            <person name="Sait M."/>
            <person name="Badger J."/>
            <person name="Barabote R.D."/>
            <person name="Bradley B."/>
            <person name="Brettin T.S."/>
            <person name="Brinkac L.M."/>
            <person name="Bruce D."/>
            <person name="Creasy T."/>
            <person name="Daugherty S.C."/>
            <person name="Davidsen T.M."/>
            <person name="DeBoy R.T."/>
            <person name="Detter J.C."/>
            <person name="Dodson R.J."/>
            <person name="Durkin A.S."/>
            <person name="Ganapathy A."/>
            <person name="Gwinn-Giglio M."/>
            <person name="Han C.S."/>
            <person name="Khouri H."/>
            <person name="Kiss H."/>
            <person name="Kothari S.P."/>
            <person name="Madupu R."/>
            <person name="Nelson K.E."/>
            <person name="Nelson W.C."/>
            <person name="Paulsen I."/>
            <person name="Penn K."/>
            <person name="Ren Q."/>
            <person name="Rosovitz M.J."/>
            <person name="Selengut J.D."/>
            <person name="Shrivastava S."/>
            <person name="Sullivan S.A."/>
            <person name="Tapia R."/>
            <person name="Thompson L.S."/>
            <person name="Watkins K.L."/>
            <person name="Yang Q."/>
            <person name="Yu C."/>
            <person name="Zafar N."/>
            <person name="Zhou L."/>
            <person name="Kuske C.R."/>
        </authorList>
    </citation>
    <scope>NUCLEOTIDE SEQUENCE [LARGE SCALE GENOMIC DNA]</scope>
    <source>
        <strain evidence="1 2">Ellin345</strain>
    </source>
</reference>
<dbReference type="AlphaFoldDB" id="Q1IRI0"/>
<proteinExistence type="predicted"/>
<name>Q1IRI0_KORVE</name>